<proteinExistence type="predicted"/>
<dbReference type="EMBL" id="CM009749">
    <property type="protein sequence ID" value="PUZ73784.1"/>
    <property type="molecule type" value="Genomic_DNA"/>
</dbReference>
<evidence type="ECO:0000313" key="1">
    <source>
        <dbReference type="EMBL" id="PUZ73784.1"/>
    </source>
</evidence>
<dbReference type="Proteomes" id="UP000244336">
    <property type="component" value="Chromosome 1"/>
</dbReference>
<dbReference type="Gramene" id="PUZ73784">
    <property type="protein sequence ID" value="PUZ73784"/>
    <property type="gene ID" value="GQ55_1G015500"/>
</dbReference>
<keyword evidence="2" id="KW-1185">Reference proteome</keyword>
<dbReference type="AlphaFoldDB" id="A0A2T7F129"/>
<gene>
    <name evidence="1" type="ORF">GQ55_1G015500</name>
</gene>
<evidence type="ECO:0000313" key="2">
    <source>
        <dbReference type="Proteomes" id="UP000244336"/>
    </source>
</evidence>
<name>A0A2T7F129_9POAL</name>
<accession>A0A2T7F129</accession>
<protein>
    <submittedName>
        <fullName evidence="1">Uncharacterized protein</fullName>
    </submittedName>
</protein>
<sequence>MAAATECVFSFLLPLRRSASPSQASKSMLFSDDLHLQCPFSQSCWNVLQIEVPLQASTLEVMEHLKDGLYRPPFS</sequence>
<reference evidence="1 2" key="1">
    <citation type="submission" date="2018-04" db="EMBL/GenBank/DDBJ databases">
        <title>WGS assembly of Panicum hallii var. hallii HAL2.</title>
        <authorList>
            <person name="Lovell J."/>
            <person name="Jenkins J."/>
            <person name="Lowry D."/>
            <person name="Mamidi S."/>
            <person name="Sreedasyam A."/>
            <person name="Weng X."/>
            <person name="Barry K."/>
            <person name="Bonette J."/>
            <person name="Campitelli B."/>
            <person name="Daum C."/>
            <person name="Gordon S."/>
            <person name="Gould B."/>
            <person name="Lipzen A."/>
            <person name="MacQueen A."/>
            <person name="Palacio-Mejia J."/>
            <person name="Plott C."/>
            <person name="Shakirov E."/>
            <person name="Shu S."/>
            <person name="Yoshinaga Y."/>
            <person name="Zane M."/>
            <person name="Rokhsar D."/>
            <person name="Grimwood J."/>
            <person name="Schmutz J."/>
            <person name="Juenger T."/>
        </authorList>
    </citation>
    <scope>NUCLEOTIDE SEQUENCE [LARGE SCALE GENOMIC DNA]</scope>
    <source>
        <strain evidence="2">cv. HAL2</strain>
    </source>
</reference>
<organism evidence="1 2">
    <name type="scientific">Panicum hallii var. hallii</name>
    <dbReference type="NCBI Taxonomy" id="1504633"/>
    <lineage>
        <taxon>Eukaryota</taxon>
        <taxon>Viridiplantae</taxon>
        <taxon>Streptophyta</taxon>
        <taxon>Embryophyta</taxon>
        <taxon>Tracheophyta</taxon>
        <taxon>Spermatophyta</taxon>
        <taxon>Magnoliopsida</taxon>
        <taxon>Liliopsida</taxon>
        <taxon>Poales</taxon>
        <taxon>Poaceae</taxon>
        <taxon>PACMAD clade</taxon>
        <taxon>Panicoideae</taxon>
        <taxon>Panicodae</taxon>
        <taxon>Paniceae</taxon>
        <taxon>Panicinae</taxon>
        <taxon>Panicum</taxon>
        <taxon>Panicum sect. Panicum</taxon>
    </lineage>
</organism>